<dbReference type="KEGG" id="aram:KAR29_05420"/>
<dbReference type="PROSITE" id="PS50893">
    <property type="entry name" value="ABC_TRANSPORTER_2"/>
    <property type="match status" value="1"/>
</dbReference>
<evidence type="ECO:0000256" key="10">
    <source>
        <dbReference type="ARBA" id="ARBA00043264"/>
    </source>
</evidence>
<keyword evidence="2" id="KW-0813">Transport</keyword>
<dbReference type="InterPro" id="IPR003439">
    <property type="entry name" value="ABC_transporter-like_ATP-bd"/>
</dbReference>
<dbReference type="GO" id="GO:0005886">
    <property type="term" value="C:plasma membrane"/>
    <property type="evidence" value="ECO:0007669"/>
    <property type="project" value="UniProtKB-SubCell"/>
</dbReference>
<dbReference type="GO" id="GO:0016887">
    <property type="term" value="F:ATP hydrolysis activity"/>
    <property type="evidence" value="ECO:0007669"/>
    <property type="project" value="InterPro"/>
</dbReference>
<dbReference type="InterPro" id="IPR017871">
    <property type="entry name" value="ABC_transporter-like_CS"/>
</dbReference>
<dbReference type="RefSeq" id="WP_274374600.1">
    <property type="nucleotide sequence ID" value="NZ_CP072943.1"/>
</dbReference>
<dbReference type="Proteomes" id="UP000671879">
    <property type="component" value="Chromosome"/>
</dbReference>
<sequence>MRGFFKVPSPLKWTSGQGRVRTPTLLQMEATECGAAALGIVLGYYRRFVPLETLREECGITRDGSKAGNVVRAARRYGMEAEGYRVEVEDLTQLPLPLILFWKFNHFLVLEGVKGGKVFLNDPASGPTVIDRETFDRGFTGVALSVVPGGDFVPQGSPKRPWKALGRRLLSVWTMLLFAVVAGLGLVVPGLLVPGLYQVFMDEILVSFQPGYFKPLLLFLVGLGVLQALLTLLQQQTLLKQEMALAVGQSLRFFLHVLRLPYSFFVQRFSGEVGNRVALNDQIATTLSRQLATTLLSCSTLVFFFTVMIGYSPTISLIGVAAALANVAILLSVSRRRSDLNERILADRGKFSGIAMSGLQLIETIKATGGEDDHFARLSGYLTKSKNGQVRMGFFNTLIEPVPSLLSAVVGAALLCLGGLQVMDGLLTLGMLLALQTLMTNFLTPVGQLVELSGTFQTVQGTLNRLEDVLRYPADSPWVPGSDETAGTPPDLILPFRLTGHLEVRNLTFGYSHLEAPLIENFSLTLRPGARIALVGGSGSGKSTVAKLVCGLFKPWSGEVLFDGLPLSAMDRGRMARSFSFVDQDIVLYEGTVRENLTLWRDGIPDEWIVQACRDGAIHDEIVARPKGYDSLVEENGRNFSGGQRQRLEIARALVMSPSLLVMDEATSALDTQTERLVDGGLRRRGCSCLIVAHRLSTIRDSDEIIVLERGKVVERGNHETLMALGGRYRSLIEN</sequence>
<dbReference type="GO" id="GO:0140359">
    <property type="term" value="F:ABC-type transporter activity"/>
    <property type="evidence" value="ECO:0007669"/>
    <property type="project" value="InterPro"/>
</dbReference>
<keyword evidence="10" id="KW-0080">Bacteriocin transport</keyword>
<dbReference type="PROSITE" id="PS50929">
    <property type="entry name" value="ABC_TM1F"/>
    <property type="match status" value="1"/>
</dbReference>
<feature type="transmembrane region" description="Helical" evidence="11">
    <location>
        <begin position="212"/>
        <end position="233"/>
    </location>
</feature>
<protein>
    <submittedName>
        <fullName evidence="15">NHLP family bacteriocin export ABC transporter peptidase/permease/ATPase subunit</fullName>
    </submittedName>
</protein>
<evidence type="ECO:0000256" key="11">
    <source>
        <dbReference type="SAM" id="Phobius"/>
    </source>
</evidence>
<proteinExistence type="predicted"/>
<keyword evidence="9 11" id="KW-0472">Membrane</keyword>
<comment type="subcellular location">
    <subcellularLocation>
        <location evidence="1">Cell membrane</location>
        <topology evidence="1">Multi-pass membrane protein</topology>
    </subcellularLocation>
</comment>
<evidence type="ECO:0000256" key="6">
    <source>
        <dbReference type="ARBA" id="ARBA00022840"/>
    </source>
</evidence>
<keyword evidence="4 11" id="KW-0812">Transmembrane</keyword>
<dbReference type="NCBIfam" id="TIGR03796">
    <property type="entry name" value="NHLM_micro_ABC1"/>
    <property type="match status" value="1"/>
</dbReference>
<dbReference type="EMBL" id="CP072943">
    <property type="protein sequence ID" value="QTX33319.1"/>
    <property type="molecule type" value="Genomic_DNA"/>
</dbReference>
<accession>A0A9Q7AI01</accession>
<dbReference type="Gene3D" id="1.20.1560.10">
    <property type="entry name" value="ABC transporter type 1, transmembrane domain"/>
    <property type="match status" value="1"/>
</dbReference>
<dbReference type="FunFam" id="3.40.50.300:FF:000299">
    <property type="entry name" value="ABC transporter ATP-binding protein/permease"/>
    <property type="match status" value="1"/>
</dbReference>
<dbReference type="InterPro" id="IPR039421">
    <property type="entry name" value="Type_1_exporter"/>
</dbReference>
<feature type="transmembrane region" description="Helical" evidence="11">
    <location>
        <begin position="315"/>
        <end position="333"/>
    </location>
</feature>
<dbReference type="Pfam" id="PF03412">
    <property type="entry name" value="Peptidase_C39"/>
    <property type="match status" value="1"/>
</dbReference>
<dbReference type="Pfam" id="PF00664">
    <property type="entry name" value="ABC_membrane"/>
    <property type="match status" value="1"/>
</dbReference>
<dbReference type="GO" id="GO:0034040">
    <property type="term" value="F:ATPase-coupled lipid transmembrane transporter activity"/>
    <property type="evidence" value="ECO:0007669"/>
    <property type="project" value="TreeGrafter"/>
</dbReference>
<evidence type="ECO:0000256" key="9">
    <source>
        <dbReference type="ARBA" id="ARBA00023136"/>
    </source>
</evidence>
<keyword evidence="5" id="KW-0547">Nucleotide-binding</keyword>
<dbReference type="InterPro" id="IPR003593">
    <property type="entry name" value="AAA+_ATPase"/>
</dbReference>
<dbReference type="InterPro" id="IPR022514">
    <property type="entry name" value="NHPM_micro_ABC1"/>
</dbReference>
<feature type="transmembrane region" description="Helical" evidence="11">
    <location>
        <begin position="169"/>
        <end position="192"/>
    </location>
</feature>
<evidence type="ECO:0000259" key="12">
    <source>
        <dbReference type="PROSITE" id="PS50893"/>
    </source>
</evidence>
<keyword evidence="8 11" id="KW-1133">Transmembrane helix</keyword>
<keyword evidence="3" id="KW-1003">Cell membrane</keyword>
<keyword evidence="16" id="KW-1185">Reference proteome</keyword>
<dbReference type="SMART" id="SM00382">
    <property type="entry name" value="AAA"/>
    <property type="match status" value="1"/>
</dbReference>
<dbReference type="InterPro" id="IPR027417">
    <property type="entry name" value="P-loop_NTPase"/>
</dbReference>
<evidence type="ECO:0000313" key="16">
    <source>
        <dbReference type="Proteomes" id="UP000671879"/>
    </source>
</evidence>
<feature type="transmembrane region" description="Helical" evidence="11">
    <location>
        <begin position="394"/>
        <end position="420"/>
    </location>
</feature>
<organism evidence="15 16">
    <name type="scientific">Aminithiophilus ramosus</name>
    <dbReference type="NCBI Taxonomy" id="3029084"/>
    <lineage>
        <taxon>Bacteria</taxon>
        <taxon>Thermotogati</taxon>
        <taxon>Synergistota</taxon>
        <taxon>Synergistia</taxon>
        <taxon>Synergistales</taxon>
        <taxon>Aminithiophilaceae</taxon>
        <taxon>Aminithiophilus</taxon>
    </lineage>
</organism>
<dbReference type="AlphaFoldDB" id="A0A9Q7AI01"/>
<dbReference type="PROSITE" id="PS00211">
    <property type="entry name" value="ABC_TRANSPORTER_1"/>
    <property type="match status" value="1"/>
</dbReference>
<dbReference type="SUPFAM" id="SSF52540">
    <property type="entry name" value="P-loop containing nucleoside triphosphate hydrolases"/>
    <property type="match status" value="1"/>
</dbReference>
<dbReference type="InterPro" id="IPR036640">
    <property type="entry name" value="ABC1_TM_sf"/>
</dbReference>
<evidence type="ECO:0000259" key="13">
    <source>
        <dbReference type="PROSITE" id="PS50929"/>
    </source>
</evidence>
<dbReference type="InterPro" id="IPR011527">
    <property type="entry name" value="ABC1_TM_dom"/>
</dbReference>
<dbReference type="GO" id="GO:0015031">
    <property type="term" value="P:protein transport"/>
    <property type="evidence" value="ECO:0007669"/>
    <property type="project" value="UniProtKB-KW"/>
</dbReference>
<reference evidence="16" key="1">
    <citation type="submission" date="2021-04" db="EMBL/GenBank/DDBJ databases">
        <title>A novel Synergistetes isolate from a pyrite-forming mixed culture.</title>
        <authorList>
            <person name="Bunk B."/>
            <person name="Sproer C."/>
            <person name="Spring S."/>
            <person name="Pester M."/>
        </authorList>
    </citation>
    <scope>NUCLEOTIDE SEQUENCE [LARGE SCALE GENOMIC DNA]</scope>
    <source>
        <strain evidence="16">J.5.4.2-T.3.5.2</strain>
    </source>
</reference>
<evidence type="ECO:0000259" key="14">
    <source>
        <dbReference type="PROSITE" id="PS50990"/>
    </source>
</evidence>
<feature type="domain" description="ABC transmembrane type-1" evidence="13">
    <location>
        <begin position="177"/>
        <end position="458"/>
    </location>
</feature>
<evidence type="ECO:0000256" key="3">
    <source>
        <dbReference type="ARBA" id="ARBA00022475"/>
    </source>
</evidence>
<feature type="domain" description="ABC transporter" evidence="12">
    <location>
        <begin position="502"/>
        <end position="735"/>
    </location>
</feature>
<dbReference type="GO" id="GO:0005524">
    <property type="term" value="F:ATP binding"/>
    <property type="evidence" value="ECO:0007669"/>
    <property type="project" value="UniProtKB-KW"/>
</dbReference>
<evidence type="ECO:0000256" key="2">
    <source>
        <dbReference type="ARBA" id="ARBA00022448"/>
    </source>
</evidence>
<dbReference type="GO" id="GO:0008233">
    <property type="term" value="F:peptidase activity"/>
    <property type="evidence" value="ECO:0007669"/>
    <property type="project" value="InterPro"/>
</dbReference>
<feature type="transmembrane region" description="Helical" evidence="11">
    <location>
        <begin position="291"/>
        <end position="309"/>
    </location>
</feature>
<evidence type="ECO:0000256" key="7">
    <source>
        <dbReference type="ARBA" id="ARBA00022927"/>
    </source>
</evidence>
<dbReference type="Pfam" id="PF00005">
    <property type="entry name" value="ABC_tran"/>
    <property type="match status" value="1"/>
</dbReference>
<dbReference type="Gene3D" id="3.40.50.300">
    <property type="entry name" value="P-loop containing nucleotide triphosphate hydrolases"/>
    <property type="match status" value="1"/>
</dbReference>
<evidence type="ECO:0000256" key="4">
    <source>
        <dbReference type="ARBA" id="ARBA00022692"/>
    </source>
</evidence>
<dbReference type="PANTHER" id="PTHR24221">
    <property type="entry name" value="ATP-BINDING CASSETTE SUB-FAMILY B"/>
    <property type="match status" value="1"/>
</dbReference>
<dbReference type="PROSITE" id="PS50990">
    <property type="entry name" value="PEPTIDASE_C39"/>
    <property type="match status" value="1"/>
</dbReference>
<keyword evidence="6" id="KW-0067">ATP-binding</keyword>
<feature type="domain" description="Peptidase C39" evidence="14">
    <location>
        <begin position="27"/>
        <end position="146"/>
    </location>
</feature>
<evidence type="ECO:0000256" key="1">
    <source>
        <dbReference type="ARBA" id="ARBA00004651"/>
    </source>
</evidence>
<dbReference type="GO" id="GO:0043213">
    <property type="term" value="P:bacteriocin transport"/>
    <property type="evidence" value="ECO:0007669"/>
    <property type="project" value="UniProtKB-KW"/>
</dbReference>
<evidence type="ECO:0000256" key="5">
    <source>
        <dbReference type="ARBA" id="ARBA00022741"/>
    </source>
</evidence>
<dbReference type="GO" id="GO:0006508">
    <property type="term" value="P:proteolysis"/>
    <property type="evidence" value="ECO:0007669"/>
    <property type="project" value="InterPro"/>
</dbReference>
<keyword evidence="7" id="KW-0653">Protein transport</keyword>
<dbReference type="SUPFAM" id="SSF90123">
    <property type="entry name" value="ABC transporter transmembrane region"/>
    <property type="match status" value="1"/>
</dbReference>
<evidence type="ECO:0000256" key="8">
    <source>
        <dbReference type="ARBA" id="ARBA00022989"/>
    </source>
</evidence>
<dbReference type="Gene3D" id="3.90.70.10">
    <property type="entry name" value="Cysteine proteinases"/>
    <property type="match status" value="1"/>
</dbReference>
<name>A0A9Q7AI01_9BACT</name>
<evidence type="ECO:0000313" key="15">
    <source>
        <dbReference type="EMBL" id="QTX33319.1"/>
    </source>
</evidence>
<dbReference type="InterPro" id="IPR005074">
    <property type="entry name" value="Peptidase_C39"/>
</dbReference>
<gene>
    <name evidence="15" type="ORF">KAR29_05420</name>
</gene>
<dbReference type="PANTHER" id="PTHR24221:SF654">
    <property type="entry name" value="ATP-BINDING CASSETTE SUB-FAMILY B MEMBER 6"/>
    <property type="match status" value="1"/>
</dbReference>